<dbReference type="InterPro" id="IPR001005">
    <property type="entry name" value="SANT/Myb"/>
</dbReference>
<dbReference type="GO" id="GO:0005634">
    <property type="term" value="C:nucleus"/>
    <property type="evidence" value="ECO:0007669"/>
    <property type="project" value="UniProtKB-SubCell"/>
</dbReference>
<keyword evidence="6" id="KW-0539">Nucleus</keyword>
<proteinExistence type="predicted"/>
<evidence type="ECO:0000313" key="8">
    <source>
        <dbReference type="EMBL" id="CAI9753751.1"/>
    </source>
</evidence>
<evidence type="ECO:0000256" key="6">
    <source>
        <dbReference type="ARBA" id="ARBA00023242"/>
    </source>
</evidence>
<sequence length="426" mass="47131">MELSQPRSTALNMHKMQLGEEPGLSKSASCRLYSQLKSAIPFNSSFSLVSKRAKERMGHGHHKCCNKQKVKRGTWSPEEDEKLSMHISACGHGCWSAVPRLAAKYLPGRTDNEVKNFWNSSIKKKLMAMNLSNMAPVSDLAAISNLANSARSNFQGLCSMNSNSNLIPTAQMDQVYIPAAPNNPLPQGFDKVNFNTNLPTPLPSFPLSSLDSTAYDLPPVWMPSEYQKPQLIDHQQQLNEQEDTSMFITGGAGAPQFFNLPPLMGTYDDTSAFNGLLELSQMTNGNQFGMCSSSVSPVLAPVSAGFSGFTSVHAPKMQLSLYFRELGMLEILSAEVEPKFSFNWVPFAVDITQQEALLMLKNLRLVFGLKLFSSEHGSYDCDQDIQITEDDVKAEQLCTRQEYARCLQDPDFQSIQSLAEAGIIRS</sequence>
<evidence type="ECO:0000313" key="9">
    <source>
        <dbReference type="Proteomes" id="UP000834106"/>
    </source>
</evidence>
<organism evidence="8 9">
    <name type="scientific">Fraxinus pennsylvanica</name>
    <dbReference type="NCBI Taxonomy" id="56036"/>
    <lineage>
        <taxon>Eukaryota</taxon>
        <taxon>Viridiplantae</taxon>
        <taxon>Streptophyta</taxon>
        <taxon>Embryophyta</taxon>
        <taxon>Tracheophyta</taxon>
        <taxon>Spermatophyta</taxon>
        <taxon>Magnoliopsida</taxon>
        <taxon>eudicotyledons</taxon>
        <taxon>Gunneridae</taxon>
        <taxon>Pentapetalae</taxon>
        <taxon>asterids</taxon>
        <taxon>lamiids</taxon>
        <taxon>Lamiales</taxon>
        <taxon>Oleaceae</taxon>
        <taxon>Oleeae</taxon>
        <taxon>Fraxinus</taxon>
    </lineage>
</organism>
<name>A0AAD1YLU5_9LAMI</name>
<feature type="domain" description="Myb-like" evidence="7">
    <location>
        <begin position="71"/>
        <end position="124"/>
    </location>
</feature>
<evidence type="ECO:0000256" key="2">
    <source>
        <dbReference type="ARBA" id="ARBA00022737"/>
    </source>
</evidence>
<dbReference type="PANTHER" id="PTHR47997:SF76">
    <property type="entry name" value="OS07G0497500 PROTEIN"/>
    <property type="match status" value="1"/>
</dbReference>
<dbReference type="InterPro" id="IPR051953">
    <property type="entry name" value="Plant_SW-associated_TFs"/>
</dbReference>
<gene>
    <name evidence="8" type="ORF">FPE_LOCUS1182</name>
</gene>
<comment type="subcellular location">
    <subcellularLocation>
        <location evidence="1">Nucleus</location>
    </subcellularLocation>
</comment>
<protein>
    <recommendedName>
        <fullName evidence="7">Myb-like domain-containing protein</fullName>
    </recommendedName>
</protein>
<keyword evidence="4" id="KW-0238">DNA-binding</keyword>
<dbReference type="Gene3D" id="1.10.10.60">
    <property type="entry name" value="Homeodomain-like"/>
    <property type="match status" value="1"/>
</dbReference>
<dbReference type="SUPFAM" id="SSF46689">
    <property type="entry name" value="Homeodomain-like"/>
    <property type="match status" value="1"/>
</dbReference>
<evidence type="ECO:0000259" key="7">
    <source>
        <dbReference type="SMART" id="SM00717"/>
    </source>
</evidence>
<dbReference type="SMART" id="SM00717">
    <property type="entry name" value="SANT"/>
    <property type="match status" value="1"/>
</dbReference>
<keyword evidence="2" id="KW-0677">Repeat</keyword>
<reference evidence="8" key="1">
    <citation type="submission" date="2023-05" db="EMBL/GenBank/DDBJ databases">
        <authorList>
            <person name="Huff M."/>
        </authorList>
    </citation>
    <scope>NUCLEOTIDE SEQUENCE</scope>
</reference>
<dbReference type="Pfam" id="PF00249">
    <property type="entry name" value="Myb_DNA-binding"/>
    <property type="match status" value="1"/>
</dbReference>
<accession>A0AAD1YLU5</accession>
<dbReference type="EMBL" id="OU503036">
    <property type="protein sequence ID" value="CAI9753751.1"/>
    <property type="molecule type" value="Genomic_DNA"/>
</dbReference>
<dbReference type="PANTHER" id="PTHR47997">
    <property type="entry name" value="MYB DOMAIN PROTEIN 55"/>
    <property type="match status" value="1"/>
</dbReference>
<dbReference type="CDD" id="cd00167">
    <property type="entry name" value="SANT"/>
    <property type="match status" value="1"/>
</dbReference>
<dbReference type="AlphaFoldDB" id="A0AAD1YLU5"/>
<evidence type="ECO:0000256" key="5">
    <source>
        <dbReference type="ARBA" id="ARBA00023163"/>
    </source>
</evidence>
<keyword evidence="9" id="KW-1185">Reference proteome</keyword>
<dbReference type="InterPro" id="IPR009057">
    <property type="entry name" value="Homeodomain-like_sf"/>
</dbReference>
<dbReference type="Proteomes" id="UP000834106">
    <property type="component" value="Chromosome 1"/>
</dbReference>
<evidence type="ECO:0000256" key="3">
    <source>
        <dbReference type="ARBA" id="ARBA00023015"/>
    </source>
</evidence>
<evidence type="ECO:0000256" key="1">
    <source>
        <dbReference type="ARBA" id="ARBA00004123"/>
    </source>
</evidence>
<keyword evidence="3" id="KW-0805">Transcription regulation</keyword>
<dbReference type="GO" id="GO:0003677">
    <property type="term" value="F:DNA binding"/>
    <property type="evidence" value="ECO:0007669"/>
    <property type="project" value="UniProtKB-KW"/>
</dbReference>
<keyword evidence="5" id="KW-0804">Transcription</keyword>
<evidence type="ECO:0000256" key="4">
    <source>
        <dbReference type="ARBA" id="ARBA00023125"/>
    </source>
</evidence>